<gene>
    <name evidence="2" type="ORF">JRJ22_26855</name>
</gene>
<dbReference type="Proteomes" id="UP000663452">
    <property type="component" value="Chromosome"/>
</dbReference>
<organism evidence="2 3">
    <name type="scientific">Paenibacillus tianjinensis</name>
    <dbReference type="NCBI Taxonomy" id="2810347"/>
    <lineage>
        <taxon>Bacteria</taxon>
        <taxon>Bacillati</taxon>
        <taxon>Bacillota</taxon>
        <taxon>Bacilli</taxon>
        <taxon>Bacillales</taxon>
        <taxon>Paenibacillaceae</taxon>
        <taxon>Paenibacillus</taxon>
    </lineage>
</organism>
<feature type="compositionally biased region" description="Basic and acidic residues" evidence="1">
    <location>
        <begin position="1"/>
        <end position="13"/>
    </location>
</feature>
<sequence>MDFYREDRFEIRKSKPNSGRKSKHSPQLRATPGIGLNEQEARSELMVIITQCPTSGPAQHFIMKGEVIPLIDSNVKQDLREIGKKLTNLRGSL</sequence>
<feature type="compositionally biased region" description="Basic residues" evidence="1">
    <location>
        <begin position="14"/>
        <end position="26"/>
    </location>
</feature>
<proteinExistence type="predicted"/>
<feature type="region of interest" description="Disordered" evidence="1">
    <location>
        <begin position="1"/>
        <end position="31"/>
    </location>
</feature>
<evidence type="ECO:0000313" key="3">
    <source>
        <dbReference type="Proteomes" id="UP000663452"/>
    </source>
</evidence>
<dbReference type="RefSeq" id="WP_206105365.1">
    <property type="nucleotide sequence ID" value="NZ_CP070969.1"/>
</dbReference>
<accession>A0ABX7LIT0</accession>
<keyword evidence="3" id="KW-1185">Reference proteome</keyword>
<evidence type="ECO:0000313" key="2">
    <source>
        <dbReference type="EMBL" id="QSF48024.1"/>
    </source>
</evidence>
<name>A0ABX7LIT0_9BACL</name>
<protein>
    <submittedName>
        <fullName evidence="2">Uncharacterized protein</fullName>
    </submittedName>
</protein>
<evidence type="ECO:0000256" key="1">
    <source>
        <dbReference type="SAM" id="MobiDB-lite"/>
    </source>
</evidence>
<dbReference type="EMBL" id="CP070969">
    <property type="protein sequence ID" value="QSF48024.1"/>
    <property type="molecule type" value="Genomic_DNA"/>
</dbReference>
<reference evidence="2 3" key="1">
    <citation type="submission" date="2021-02" db="EMBL/GenBank/DDBJ databases">
        <title>Paenibacillus tianjinensis sp. nov.</title>
        <authorList>
            <person name="Liu H."/>
        </authorList>
    </citation>
    <scope>NUCLEOTIDE SEQUENCE [LARGE SCALE GENOMIC DNA]</scope>
    <source>
        <strain evidence="2 3">TB2019</strain>
    </source>
</reference>